<reference evidence="2" key="1">
    <citation type="submission" date="2016-07" db="EMBL/GenBank/DDBJ databases">
        <authorList>
            <person name="Florea S."/>
            <person name="Webb J.S."/>
            <person name="Jaromczyk J."/>
            <person name="Schardl C.L."/>
        </authorList>
    </citation>
    <scope>NUCLEOTIDE SEQUENCE [LARGE SCALE GENOMIC DNA]</scope>
    <source>
        <strain evidence="2">MIT 01-6242</strain>
    </source>
</reference>
<protein>
    <recommendedName>
        <fullName evidence="3">Beta-1,4-N-acetylgalactosaminyltransferase</fullName>
    </recommendedName>
</protein>
<accession>A0A1B1U451</accession>
<dbReference type="Pfam" id="PF06306">
    <property type="entry name" value="CgtA"/>
    <property type="match status" value="1"/>
</dbReference>
<organism evidence="1 2">
    <name type="scientific">Helicobacter enhydrae</name>
    <dbReference type="NCBI Taxonomy" id="222136"/>
    <lineage>
        <taxon>Bacteria</taxon>
        <taxon>Pseudomonadati</taxon>
        <taxon>Campylobacterota</taxon>
        <taxon>Epsilonproteobacteria</taxon>
        <taxon>Campylobacterales</taxon>
        <taxon>Helicobacteraceae</taxon>
        <taxon>Helicobacter</taxon>
    </lineage>
</organism>
<proteinExistence type="predicted"/>
<sequence>MLPAIQRGVIGYNDCTDRSEEIILDFCQKFPNFIPIKYPHEVILENPPKLENMLHSYYNFVLQAIPQNEWIIKIDVDHIYDAQTLYKTFYIPTLSNHLVIYPRINYIIDNDEIFIQKSEDMGFIDGWDQWLICNQNLEFNIRKTSKNAQWIEEGNFSQTLFTEVLDYPPNSVWFQAPLMQYHFPAVKQRRNDFVRHLDLMTLEEFSRIHTPKRIDSHIAHKFISKEMIAQAYQKFSPPPSYIAQPFKNQ</sequence>
<evidence type="ECO:0000313" key="2">
    <source>
        <dbReference type="Proteomes" id="UP000092884"/>
    </source>
</evidence>
<keyword evidence="2" id="KW-1185">Reference proteome</keyword>
<name>A0A1B1U451_9HELI</name>
<dbReference type="Proteomes" id="UP000092884">
    <property type="component" value="Chromosome"/>
</dbReference>
<evidence type="ECO:0008006" key="3">
    <source>
        <dbReference type="Google" id="ProtNLM"/>
    </source>
</evidence>
<dbReference type="InterPro" id="IPR010446">
    <property type="entry name" value="GalNAc_Trfase_b"/>
</dbReference>
<dbReference type="KEGG" id="het:BBW65_00990"/>
<gene>
    <name evidence="1" type="ORF">BBW65_00990</name>
</gene>
<dbReference type="EMBL" id="CP016503">
    <property type="protein sequence ID" value="ANV97475.1"/>
    <property type="molecule type" value="Genomic_DNA"/>
</dbReference>
<dbReference type="STRING" id="222136.BBW65_00990"/>
<evidence type="ECO:0000313" key="1">
    <source>
        <dbReference type="EMBL" id="ANV97475.1"/>
    </source>
</evidence>
<dbReference type="AlphaFoldDB" id="A0A1B1U451"/>